<dbReference type="Proteomes" id="UP000735302">
    <property type="component" value="Unassembled WGS sequence"/>
</dbReference>
<evidence type="ECO:0000313" key="3">
    <source>
        <dbReference type="Proteomes" id="UP000735302"/>
    </source>
</evidence>
<evidence type="ECO:0000256" key="1">
    <source>
        <dbReference type="SAM" id="MobiDB-lite"/>
    </source>
</evidence>
<reference evidence="2 3" key="1">
    <citation type="journal article" date="2021" name="Elife">
        <title>Chloroplast acquisition without the gene transfer in kleptoplastic sea slugs, Plakobranchus ocellatus.</title>
        <authorList>
            <person name="Maeda T."/>
            <person name="Takahashi S."/>
            <person name="Yoshida T."/>
            <person name="Shimamura S."/>
            <person name="Takaki Y."/>
            <person name="Nagai Y."/>
            <person name="Toyoda A."/>
            <person name="Suzuki Y."/>
            <person name="Arimoto A."/>
            <person name="Ishii H."/>
            <person name="Satoh N."/>
            <person name="Nishiyama T."/>
            <person name="Hasebe M."/>
            <person name="Maruyama T."/>
            <person name="Minagawa J."/>
            <person name="Obokata J."/>
            <person name="Shigenobu S."/>
        </authorList>
    </citation>
    <scope>NUCLEOTIDE SEQUENCE [LARGE SCALE GENOMIC DNA]</scope>
</reference>
<feature type="compositionally biased region" description="Polar residues" evidence="1">
    <location>
        <begin position="12"/>
        <end position="25"/>
    </location>
</feature>
<sequence>MNAPLTDLITSNSWTTTGLPSSDTHALTRARASPGPRPGSGMHLSHGQKSTWRHFRSHSRQAAKQVATAGVRMCKMPGSERTGIIWESPILSHQSSLIPRIYVYAPDSQPLSMRVISVLLQVNWRNFHLFR</sequence>
<protein>
    <submittedName>
        <fullName evidence="2">Uncharacterized protein</fullName>
    </submittedName>
</protein>
<dbReference type="AlphaFoldDB" id="A0AAV4D6I2"/>
<dbReference type="EMBL" id="BLXT01007525">
    <property type="protein sequence ID" value="GFO39799.1"/>
    <property type="molecule type" value="Genomic_DNA"/>
</dbReference>
<organism evidence="2 3">
    <name type="scientific">Plakobranchus ocellatus</name>
    <dbReference type="NCBI Taxonomy" id="259542"/>
    <lineage>
        <taxon>Eukaryota</taxon>
        <taxon>Metazoa</taxon>
        <taxon>Spiralia</taxon>
        <taxon>Lophotrochozoa</taxon>
        <taxon>Mollusca</taxon>
        <taxon>Gastropoda</taxon>
        <taxon>Heterobranchia</taxon>
        <taxon>Euthyneura</taxon>
        <taxon>Panpulmonata</taxon>
        <taxon>Sacoglossa</taxon>
        <taxon>Placobranchoidea</taxon>
        <taxon>Plakobranchidae</taxon>
        <taxon>Plakobranchus</taxon>
    </lineage>
</organism>
<name>A0AAV4D6I2_9GAST</name>
<gene>
    <name evidence="2" type="ORF">PoB_006630400</name>
</gene>
<keyword evidence="3" id="KW-1185">Reference proteome</keyword>
<accession>A0AAV4D6I2</accession>
<proteinExistence type="predicted"/>
<feature type="region of interest" description="Disordered" evidence="1">
    <location>
        <begin position="12"/>
        <end position="58"/>
    </location>
</feature>
<comment type="caution">
    <text evidence="2">The sequence shown here is derived from an EMBL/GenBank/DDBJ whole genome shotgun (WGS) entry which is preliminary data.</text>
</comment>
<evidence type="ECO:0000313" key="2">
    <source>
        <dbReference type="EMBL" id="GFO39799.1"/>
    </source>
</evidence>